<organism evidence="1 2">
    <name type="scientific">Bacillus velezensis</name>
    <dbReference type="NCBI Taxonomy" id="492670"/>
    <lineage>
        <taxon>Bacteria</taxon>
        <taxon>Bacillati</taxon>
        <taxon>Bacillota</taxon>
        <taxon>Bacilli</taxon>
        <taxon>Bacillales</taxon>
        <taxon>Bacillaceae</taxon>
        <taxon>Bacillus</taxon>
        <taxon>Bacillus amyloliquefaciens group</taxon>
    </lineage>
</organism>
<dbReference type="InterPro" id="IPR009881">
    <property type="entry name" value="DUF1433"/>
</dbReference>
<dbReference type="Pfam" id="PF07252">
    <property type="entry name" value="DUF1433"/>
    <property type="match status" value="1"/>
</dbReference>
<accession>A0A411A4Y9</accession>
<dbReference type="RefSeq" id="WP_014417469.1">
    <property type="nucleotide sequence ID" value="NZ_BDDG01000003.1"/>
</dbReference>
<gene>
    <name evidence="1" type="ORF">BACVE_000417</name>
</gene>
<sequence length="121" mass="14143">MKKYIIILIALVIITLGGIFMKEQHDKKMEAQETQQKEELYSLAKKRMTDFIKTNYKDIEQIDYTDDYEINPMGGIEINGYLNGNKKKEIWGIYDKGNDKVISFTVDATEKPECEDKVCEY</sequence>
<dbReference type="EMBL" id="CP063687">
    <property type="protein sequence ID" value="QOY25489.1"/>
    <property type="molecule type" value="Genomic_DNA"/>
</dbReference>
<proteinExistence type="predicted"/>
<dbReference type="Proteomes" id="UP000587477">
    <property type="component" value="Chromosome"/>
</dbReference>
<evidence type="ECO:0000313" key="2">
    <source>
        <dbReference type="Proteomes" id="UP000587477"/>
    </source>
</evidence>
<name>A0A411A4Y9_BACVE</name>
<reference evidence="2" key="1">
    <citation type="submission" date="2020-10" db="EMBL/GenBank/DDBJ databases">
        <title>Complete genome sequence of Bacillus velezensis NST6.</title>
        <authorList>
            <person name="Choi J."/>
        </authorList>
    </citation>
    <scope>NUCLEOTIDE SEQUENCE [LARGE SCALE GENOMIC DNA]</scope>
    <source>
        <strain evidence="2">NST6</strain>
    </source>
</reference>
<dbReference type="AlphaFoldDB" id="A0A411A4Y9"/>
<protein>
    <submittedName>
        <fullName evidence="1">Uncharacterized protein</fullName>
    </submittedName>
</protein>
<dbReference type="Gene3D" id="3.10.450.130">
    <property type="entry name" value="folded 79 residue fragment of lin0334 like domains"/>
    <property type="match status" value="1"/>
</dbReference>
<evidence type="ECO:0000313" key="1">
    <source>
        <dbReference type="EMBL" id="QOY25489.1"/>
    </source>
</evidence>